<dbReference type="PROSITE" id="PS51257">
    <property type="entry name" value="PROKAR_LIPOPROTEIN"/>
    <property type="match status" value="1"/>
</dbReference>
<accession>A0A934IQD5</accession>
<reference evidence="1" key="1">
    <citation type="submission" date="2020-12" db="EMBL/GenBank/DDBJ databases">
        <title>Bacterial taxonomy.</title>
        <authorList>
            <person name="Pan X."/>
        </authorList>
    </citation>
    <scope>NUCLEOTIDE SEQUENCE</scope>
    <source>
        <strain evidence="1">B2012</strain>
    </source>
</reference>
<evidence type="ECO:0000313" key="2">
    <source>
        <dbReference type="Proteomes" id="UP000609531"/>
    </source>
</evidence>
<protein>
    <submittedName>
        <fullName evidence="1">Uncharacterized protein</fullName>
    </submittedName>
</protein>
<gene>
    <name evidence="1" type="ORF">JCR33_13385</name>
</gene>
<dbReference type="AlphaFoldDB" id="A0A934IQD5"/>
<organism evidence="1 2">
    <name type="scientific">Acuticoccus mangrovi</name>
    <dbReference type="NCBI Taxonomy" id="2796142"/>
    <lineage>
        <taxon>Bacteria</taxon>
        <taxon>Pseudomonadati</taxon>
        <taxon>Pseudomonadota</taxon>
        <taxon>Alphaproteobacteria</taxon>
        <taxon>Hyphomicrobiales</taxon>
        <taxon>Amorphaceae</taxon>
        <taxon>Acuticoccus</taxon>
    </lineage>
</organism>
<keyword evidence="2" id="KW-1185">Reference proteome</keyword>
<proteinExistence type="predicted"/>
<dbReference type="Proteomes" id="UP000609531">
    <property type="component" value="Unassembled WGS sequence"/>
</dbReference>
<dbReference type="EMBL" id="JAEKJA010000010">
    <property type="protein sequence ID" value="MBJ3776693.1"/>
    <property type="molecule type" value="Genomic_DNA"/>
</dbReference>
<name>A0A934IQD5_9HYPH</name>
<dbReference type="RefSeq" id="WP_198882585.1">
    <property type="nucleotide sequence ID" value="NZ_JAEKJA010000010.1"/>
</dbReference>
<comment type="caution">
    <text evidence="1">The sequence shown here is derived from an EMBL/GenBank/DDBJ whole genome shotgun (WGS) entry which is preliminary data.</text>
</comment>
<sequence length="142" mass="15156">MSRWTQGLLMAALAAALSGCITVTAVPIRADVWRLETEVQSSGVRISEAEMLRRAATLTIDNGYTHFLITPADPVDHSDNLVRSVLYGRTQVIALPGGGPPVGGPPSAKPVDVKAVNVVMVRDGDPRYDGSYEAAKVLGWAW</sequence>
<evidence type="ECO:0000313" key="1">
    <source>
        <dbReference type="EMBL" id="MBJ3776693.1"/>
    </source>
</evidence>